<protein>
    <submittedName>
        <fullName evidence="3">Uncharacterized protein</fullName>
    </submittedName>
</protein>
<keyword evidence="2" id="KW-1133">Transmembrane helix</keyword>
<feature type="region of interest" description="Disordered" evidence="1">
    <location>
        <begin position="115"/>
        <end position="144"/>
    </location>
</feature>
<dbReference type="EMBL" id="ML978746">
    <property type="protein sequence ID" value="KAF2084107.1"/>
    <property type="molecule type" value="Genomic_DNA"/>
</dbReference>
<dbReference type="AlphaFoldDB" id="A0A9P4LTS0"/>
<evidence type="ECO:0000313" key="4">
    <source>
        <dbReference type="Proteomes" id="UP000799776"/>
    </source>
</evidence>
<keyword evidence="2" id="KW-0812">Transmembrane</keyword>
<feature type="compositionally biased region" description="Pro residues" evidence="1">
    <location>
        <begin position="123"/>
        <end position="132"/>
    </location>
</feature>
<accession>A0A9P4LTS0</accession>
<name>A0A9P4LTS0_9PEZI</name>
<keyword evidence="2" id="KW-0472">Membrane</keyword>
<reference evidence="3" key="1">
    <citation type="journal article" date="2020" name="Stud. Mycol.">
        <title>101 Dothideomycetes genomes: a test case for predicting lifestyles and emergence of pathogens.</title>
        <authorList>
            <person name="Haridas S."/>
            <person name="Albert R."/>
            <person name="Binder M."/>
            <person name="Bloem J."/>
            <person name="Labutti K."/>
            <person name="Salamov A."/>
            <person name="Andreopoulos B."/>
            <person name="Baker S."/>
            <person name="Barry K."/>
            <person name="Bills G."/>
            <person name="Bluhm B."/>
            <person name="Cannon C."/>
            <person name="Castanera R."/>
            <person name="Culley D."/>
            <person name="Daum C."/>
            <person name="Ezra D."/>
            <person name="Gonzalez J."/>
            <person name="Henrissat B."/>
            <person name="Kuo A."/>
            <person name="Liang C."/>
            <person name="Lipzen A."/>
            <person name="Lutzoni F."/>
            <person name="Magnuson J."/>
            <person name="Mondo S."/>
            <person name="Nolan M."/>
            <person name="Ohm R."/>
            <person name="Pangilinan J."/>
            <person name="Park H.-J."/>
            <person name="Ramirez L."/>
            <person name="Alfaro M."/>
            <person name="Sun H."/>
            <person name="Tritt A."/>
            <person name="Yoshinaga Y."/>
            <person name="Zwiers L.-H."/>
            <person name="Turgeon B."/>
            <person name="Goodwin S."/>
            <person name="Spatafora J."/>
            <person name="Crous P."/>
            <person name="Grigoriev I."/>
        </authorList>
    </citation>
    <scope>NUCLEOTIDE SEQUENCE</scope>
    <source>
        <strain evidence="3">CBS 121410</strain>
    </source>
</reference>
<evidence type="ECO:0000313" key="3">
    <source>
        <dbReference type="EMBL" id="KAF2084107.1"/>
    </source>
</evidence>
<sequence>MAFLDKNYTDLEYITMVFYILLSVGVVAHWIHVWVGKPDNQVGHLNFRLKALEDAINDEEKAITQVMRYRVPQPSRNIRILTTEDCGHRYPCSNSRSIEADEKYSIGHSMHGDHHMALGGYTPPHPLPPSPGTPFRRRRQGGFF</sequence>
<feature type="compositionally biased region" description="Basic residues" evidence="1">
    <location>
        <begin position="135"/>
        <end position="144"/>
    </location>
</feature>
<feature type="transmembrane region" description="Helical" evidence="2">
    <location>
        <begin position="13"/>
        <end position="35"/>
    </location>
</feature>
<keyword evidence="4" id="KW-1185">Reference proteome</keyword>
<dbReference type="OrthoDB" id="10540307at2759"/>
<comment type="caution">
    <text evidence="3">The sequence shown here is derived from an EMBL/GenBank/DDBJ whole genome shotgun (WGS) entry which is preliminary data.</text>
</comment>
<proteinExistence type="predicted"/>
<gene>
    <name evidence="3" type="ORF">K490DRAFT_69134</name>
</gene>
<dbReference type="Proteomes" id="UP000799776">
    <property type="component" value="Unassembled WGS sequence"/>
</dbReference>
<evidence type="ECO:0000256" key="2">
    <source>
        <dbReference type="SAM" id="Phobius"/>
    </source>
</evidence>
<organism evidence="3 4">
    <name type="scientific">Saccharata proteae CBS 121410</name>
    <dbReference type="NCBI Taxonomy" id="1314787"/>
    <lineage>
        <taxon>Eukaryota</taxon>
        <taxon>Fungi</taxon>
        <taxon>Dikarya</taxon>
        <taxon>Ascomycota</taxon>
        <taxon>Pezizomycotina</taxon>
        <taxon>Dothideomycetes</taxon>
        <taxon>Dothideomycetes incertae sedis</taxon>
        <taxon>Botryosphaeriales</taxon>
        <taxon>Saccharataceae</taxon>
        <taxon>Saccharata</taxon>
    </lineage>
</organism>
<evidence type="ECO:0000256" key="1">
    <source>
        <dbReference type="SAM" id="MobiDB-lite"/>
    </source>
</evidence>